<comment type="similarity">
    <text evidence="2">Belongs to the asaB hydroxylase/desaturase family.</text>
</comment>
<dbReference type="GO" id="GO:0016491">
    <property type="term" value="F:oxidoreductase activity"/>
    <property type="evidence" value="ECO:0007669"/>
    <property type="project" value="UniProtKB-KW"/>
</dbReference>
<keyword evidence="1" id="KW-0560">Oxidoreductase</keyword>
<accession>A0AAN7YDI7</accession>
<dbReference type="InterPro" id="IPR044053">
    <property type="entry name" value="AsaB-like"/>
</dbReference>
<evidence type="ECO:0000313" key="5">
    <source>
        <dbReference type="EMBL" id="KAK5109068.1"/>
    </source>
</evidence>
<name>A0AAN7YDI7_9PEZI</name>
<dbReference type="AlphaFoldDB" id="A0AAN7YDI7"/>
<dbReference type="Proteomes" id="UP001310890">
    <property type="component" value="Unassembled WGS sequence"/>
</dbReference>
<dbReference type="PANTHER" id="PTHR34598:SF3">
    <property type="entry name" value="OXIDOREDUCTASE AN1597"/>
    <property type="match status" value="1"/>
</dbReference>
<proteinExistence type="inferred from homology"/>
<comment type="caution">
    <text evidence="5">The sequence shown here is derived from an EMBL/GenBank/DDBJ whole genome shotgun (WGS) entry which is preliminary data.</text>
</comment>
<dbReference type="EMBL" id="JAVRRL010000071">
    <property type="protein sequence ID" value="KAK5109068.1"/>
    <property type="molecule type" value="Genomic_DNA"/>
</dbReference>
<feature type="compositionally biased region" description="Basic and acidic residues" evidence="4">
    <location>
        <begin position="445"/>
        <end position="466"/>
    </location>
</feature>
<dbReference type="NCBIfam" id="NF041278">
    <property type="entry name" value="CmcJ_NvfI_EfuI"/>
    <property type="match status" value="1"/>
</dbReference>
<reference evidence="5" key="1">
    <citation type="submission" date="2023-08" db="EMBL/GenBank/DDBJ databases">
        <title>Black Yeasts Isolated from many extreme environments.</title>
        <authorList>
            <person name="Coleine C."/>
            <person name="Stajich J.E."/>
            <person name="Selbmann L."/>
        </authorList>
    </citation>
    <scope>NUCLEOTIDE SEQUENCE</scope>
    <source>
        <strain evidence="5">CCFEE 5401</strain>
    </source>
</reference>
<feature type="region of interest" description="Disordered" evidence="4">
    <location>
        <begin position="442"/>
        <end position="466"/>
    </location>
</feature>
<evidence type="ECO:0000256" key="1">
    <source>
        <dbReference type="ARBA" id="ARBA00023002"/>
    </source>
</evidence>
<evidence type="ECO:0000256" key="3">
    <source>
        <dbReference type="SAM" id="Coils"/>
    </source>
</evidence>
<sequence>MPSKTLTNPDGAASTPGAERNDTKDIHVQLMYLEDDPLYKTVKPVQITPNFADRAQRTNVRLASGPKETLRDVRGLHGKPLGNFSLDDNGFAYIKAPTAFRNWSSQPQIAQEYLPELEAVLRREVEGCDEILFYDARIRQEADEGLRVEGLSYNPFARQVHSDNTERSVIEKIRSLTEMKADYLLNGRARIINLWRPIKHPVYDCGLAIADGGTLRNDDIIECDRHRADTGDYWDTMGVVQYRPGFDWYYCSEQDEEDVILFKNYDSATHVNARICLHTAFDVPAETVPSGALTRESIEVRALVFTYPASGHRPAGSLPHPLALSLEHNDLRKLTDEHTITDRLRTDIDEANEVKDAVLLLRRQEIKKLERLNRAVIAELNRANASLETLRLELAHLQQQNVAQSNIISDLHYQRDHDLDRNADQPQHSLQNSCERAVVLQQTEGQERETRQWKGDDLSHGVEAPK</sequence>
<evidence type="ECO:0000313" key="6">
    <source>
        <dbReference type="Proteomes" id="UP001310890"/>
    </source>
</evidence>
<evidence type="ECO:0000256" key="4">
    <source>
        <dbReference type="SAM" id="MobiDB-lite"/>
    </source>
</evidence>
<feature type="region of interest" description="Disordered" evidence="4">
    <location>
        <begin position="1"/>
        <end position="23"/>
    </location>
</feature>
<evidence type="ECO:0000256" key="2">
    <source>
        <dbReference type="ARBA" id="ARBA00023604"/>
    </source>
</evidence>
<feature type="coiled-coil region" evidence="3">
    <location>
        <begin position="366"/>
        <end position="407"/>
    </location>
</feature>
<gene>
    <name evidence="5" type="ORF">LTR62_007524</name>
</gene>
<organism evidence="5 6">
    <name type="scientific">Meristemomyces frigidus</name>
    <dbReference type="NCBI Taxonomy" id="1508187"/>
    <lineage>
        <taxon>Eukaryota</taxon>
        <taxon>Fungi</taxon>
        <taxon>Dikarya</taxon>
        <taxon>Ascomycota</taxon>
        <taxon>Pezizomycotina</taxon>
        <taxon>Dothideomycetes</taxon>
        <taxon>Dothideomycetidae</taxon>
        <taxon>Mycosphaerellales</taxon>
        <taxon>Teratosphaeriaceae</taxon>
        <taxon>Meristemomyces</taxon>
    </lineage>
</organism>
<protein>
    <submittedName>
        <fullName evidence="5">Uncharacterized protein</fullName>
    </submittedName>
</protein>
<keyword evidence="3" id="KW-0175">Coiled coil</keyword>
<dbReference type="PANTHER" id="PTHR34598">
    <property type="entry name" value="BLL6449 PROTEIN"/>
    <property type="match status" value="1"/>
</dbReference>